<proteinExistence type="predicted"/>
<comment type="caution">
    <text evidence="1">The sequence shown here is derived from an EMBL/GenBank/DDBJ whole genome shotgun (WGS) entry which is preliminary data.</text>
</comment>
<dbReference type="Proteomes" id="UP000186922">
    <property type="component" value="Unassembled WGS sequence"/>
</dbReference>
<dbReference type="EMBL" id="BDGG01000017">
    <property type="protein sequence ID" value="GAV08392.1"/>
    <property type="molecule type" value="Genomic_DNA"/>
</dbReference>
<dbReference type="AlphaFoldDB" id="A0A1D1W4H7"/>
<evidence type="ECO:0000313" key="1">
    <source>
        <dbReference type="EMBL" id="GAV08392.1"/>
    </source>
</evidence>
<keyword evidence="2" id="KW-1185">Reference proteome</keyword>
<organism evidence="1 2">
    <name type="scientific">Ramazzottius varieornatus</name>
    <name type="common">Water bear</name>
    <name type="synonym">Tardigrade</name>
    <dbReference type="NCBI Taxonomy" id="947166"/>
    <lineage>
        <taxon>Eukaryota</taxon>
        <taxon>Metazoa</taxon>
        <taxon>Ecdysozoa</taxon>
        <taxon>Tardigrada</taxon>
        <taxon>Eutardigrada</taxon>
        <taxon>Parachela</taxon>
        <taxon>Hypsibioidea</taxon>
        <taxon>Ramazzottiidae</taxon>
        <taxon>Ramazzottius</taxon>
    </lineage>
</organism>
<evidence type="ECO:0000313" key="2">
    <source>
        <dbReference type="Proteomes" id="UP000186922"/>
    </source>
</evidence>
<gene>
    <name evidence="1" type="primary">RvY_18090</name>
    <name evidence="1" type="synonym">RvY_18090.3</name>
    <name evidence="1" type="ORF">RvY_18090-3</name>
</gene>
<name>A0A1D1W4H7_RAMVA</name>
<sequence length="126" mass="13824">MASIPRTDNHHFLLHVLTPPHADYSAKSTLHHRPHQDNEVHFDSYGGLLGPASSDIGLGYAGQLSGRRWGQHFFSKRLDQPQLRSMEGQRGLRASGVLCTQRGGGADDAGLSQHSTTNDLWTVNIT</sequence>
<reference evidence="1 2" key="1">
    <citation type="journal article" date="2016" name="Nat. Commun.">
        <title>Extremotolerant tardigrade genome and improved radiotolerance of human cultured cells by tardigrade-unique protein.</title>
        <authorList>
            <person name="Hashimoto T."/>
            <person name="Horikawa D.D."/>
            <person name="Saito Y."/>
            <person name="Kuwahara H."/>
            <person name="Kozuka-Hata H."/>
            <person name="Shin-I T."/>
            <person name="Minakuchi Y."/>
            <person name="Ohishi K."/>
            <person name="Motoyama A."/>
            <person name="Aizu T."/>
            <person name="Enomoto A."/>
            <person name="Kondo K."/>
            <person name="Tanaka S."/>
            <person name="Hara Y."/>
            <person name="Koshikawa S."/>
            <person name="Sagara H."/>
            <person name="Miura T."/>
            <person name="Yokobori S."/>
            <person name="Miyagawa K."/>
            <person name="Suzuki Y."/>
            <person name="Kubo T."/>
            <person name="Oyama M."/>
            <person name="Kohara Y."/>
            <person name="Fujiyama A."/>
            <person name="Arakawa K."/>
            <person name="Katayama T."/>
            <person name="Toyoda A."/>
            <person name="Kunieda T."/>
        </authorList>
    </citation>
    <scope>NUCLEOTIDE SEQUENCE [LARGE SCALE GENOMIC DNA]</scope>
    <source>
        <strain evidence="1 2">YOKOZUNA-1</strain>
    </source>
</reference>
<accession>A0A1D1W4H7</accession>
<protein>
    <submittedName>
        <fullName evidence="1">Uncharacterized protein</fullName>
    </submittedName>
</protein>